<feature type="transmembrane region" description="Helical" evidence="6">
    <location>
        <begin position="109"/>
        <end position="129"/>
    </location>
</feature>
<comment type="caution">
    <text evidence="8">The sequence shown here is derived from an EMBL/GenBank/DDBJ whole genome shotgun (WGS) entry which is preliminary data.</text>
</comment>
<feature type="transmembrane region" description="Helical" evidence="6">
    <location>
        <begin position="47"/>
        <end position="73"/>
    </location>
</feature>
<sequence length="284" mass="31182">MDKKKFLKRFILINIGVFLVAAGFYYFMDPNNLAPGGVTGLSKVLNYYFPSLPLSGILLALNLVLFVVGLIFIGADFGAFTVYAFLALSGYMRLMEIFTPLSGPITGDIFIETLFGSAITAIGLALVFYQGTSTGGTDIIAKILNKYFHIDIGKGLLMADFCVTIVAVFTFGLGKGLYSILGVFLVGYLIDVFIEGLSMNKKVEIISTKGEDIKKYIIEVLDRGATIYRAEGAYTGEEKVIISTVVGKKQFIRLKQYIKALDDKAFLITYNVHETVGEGFQSFE</sequence>
<name>A0A9J6P1Y2_9CLOT</name>
<dbReference type="Pfam" id="PF10035">
    <property type="entry name" value="DUF2179"/>
    <property type="match status" value="1"/>
</dbReference>
<protein>
    <submittedName>
        <fullName evidence="8">YitT family protein</fullName>
    </submittedName>
</protein>
<feature type="transmembrane region" description="Helical" evidence="6">
    <location>
        <begin position="7"/>
        <end position="27"/>
    </location>
</feature>
<reference evidence="8" key="1">
    <citation type="journal article" date="2021" name="mSystems">
        <title>Bacteria and Archaea Synergistically Convert Glycine Betaine to Biogenic Methane in the Formosa Cold Seep of the South China Sea.</title>
        <authorList>
            <person name="Li L."/>
            <person name="Zhang W."/>
            <person name="Zhang S."/>
            <person name="Song L."/>
            <person name="Sun Q."/>
            <person name="Zhang H."/>
            <person name="Xiang H."/>
            <person name="Dong X."/>
        </authorList>
    </citation>
    <scope>NUCLEOTIDE SEQUENCE</scope>
    <source>
        <strain evidence="8">ZWT</strain>
    </source>
</reference>
<dbReference type="GO" id="GO:0005886">
    <property type="term" value="C:plasma membrane"/>
    <property type="evidence" value="ECO:0007669"/>
    <property type="project" value="UniProtKB-SubCell"/>
</dbReference>
<dbReference type="InterPro" id="IPR019264">
    <property type="entry name" value="DUF2179"/>
</dbReference>
<dbReference type="InterPro" id="IPR015867">
    <property type="entry name" value="N-reg_PII/ATP_PRibTrfase_C"/>
</dbReference>
<dbReference type="Pfam" id="PF02588">
    <property type="entry name" value="YitT_membrane"/>
    <property type="match status" value="1"/>
</dbReference>
<evidence type="ECO:0000259" key="7">
    <source>
        <dbReference type="Pfam" id="PF10035"/>
    </source>
</evidence>
<dbReference type="PIRSF" id="PIRSF006483">
    <property type="entry name" value="Membrane_protein_YitT"/>
    <property type="match status" value="1"/>
</dbReference>
<feature type="transmembrane region" description="Helical" evidence="6">
    <location>
        <begin position="150"/>
        <end position="171"/>
    </location>
</feature>
<gene>
    <name evidence="8" type="ORF">KDK92_12515</name>
</gene>
<dbReference type="PANTHER" id="PTHR33545:SF9">
    <property type="entry name" value="UPF0750 MEMBRANE PROTEIN YITE"/>
    <property type="match status" value="1"/>
</dbReference>
<dbReference type="Gene3D" id="3.30.70.120">
    <property type="match status" value="1"/>
</dbReference>
<dbReference type="Proteomes" id="UP001056429">
    <property type="component" value="Unassembled WGS sequence"/>
</dbReference>
<accession>A0A9J6P1Y2</accession>
<keyword evidence="4 6" id="KW-1133">Transmembrane helix</keyword>
<dbReference type="EMBL" id="JAGSOJ010000002">
    <property type="protein sequence ID" value="MCM1990547.1"/>
    <property type="molecule type" value="Genomic_DNA"/>
</dbReference>
<evidence type="ECO:0000256" key="6">
    <source>
        <dbReference type="SAM" id="Phobius"/>
    </source>
</evidence>
<dbReference type="PANTHER" id="PTHR33545">
    <property type="entry name" value="UPF0750 MEMBRANE PROTEIN YITT-RELATED"/>
    <property type="match status" value="1"/>
</dbReference>
<feature type="transmembrane region" description="Helical" evidence="6">
    <location>
        <begin position="177"/>
        <end position="194"/>
    </location>
</feature>
<keyword evidence="3 6" id="KW-0812">Transmembrane</keyword>
<reference evidence="8" key="2">
    <citation type="submission" date="2021-04" db="EMBL/GenBank/DDBJ databases">
        <authorList>
            <person name="Dong X."/>
        </authorList>
    </citation>
    <scope>NUCLEOTIDE SEQUENCE</scope>
    <source>
        <strain evidence="8">ZWT</strain>
    </source>
</reference>
<evidence type="ECO:0000256" key="5">
    <source>
        <dbReference type="ARBA" id="ARBA00023136"/>
    </source>
</evidence>
<dbReference type="AlphaFoldDB" id="A0A9J6P1Y2"/>
<dbReference type="RefSeq" id="WP_250859595.1">
    <property type="nucleotide sequence ID" value="NZ_JAGSOJ010000002.1"/>
</dbReference>
<comment type="subcellular location">
    <subcellularLocation>
        <location evidence="1">Cell membrane</location>
        <topology evidence="1">Multi-pass membrane protein</topology>
    </subcellularLocation>
</comment>
<keyword evidence="5 6" id="KW-0472">Membrane</keyword>
<feature type="transmembrane region" description="Helical" evidence="6">
    <location>
        <begin position="80"/>
        <end position="103"/>
    </location>
</feature>
<dbReference type="CDD" id="cd16380">
    <property type="entry name" value="YitT_C"/>
    <property type="match status" value="1"/>
</dbReference>
<feature type="domain" description="DUF2179" evidence="7">
    <location>
        <begin position="223"/>
        <end position="277"/>
    </location>
</feature>
<keyword evidence="2" id="KW-1003">Cell membrane</keyword>
<evidence type="ECO:0000313" key="9">
    <source>
        <dbReference type="Proteomes" id="UP001056429"/>
    </source>
</evidence>
<dbReference type="InterPro" id="IPR051461">
    <property type="entry name" value="UPF0750_membrane"/>
</dbReference>
<evidence type="ECO:0000256" key="4">
    <source>
        <dbReference type="ARBA" id="ARBA00022989"/>
    </source>
</evidence>
<organism evidence="8 9">
    <name type="scientific">Oceanirhabdus seepicola</name>
    <dbReference type="NCBI Taxonomy" id="2828781"/>
    <lineage>
        <taxon>Bacteria</taxon>
        <taxon>Bacillati</taxon>
        <taxon>Bacillota</taxon>
        <taxon>Clostridia</taxon>
        <taxon>Eubacteriales</taxon>
        <taxon>Clostridiaceae</taxon>
        <taxon>Oceanirhabdus</taxon>
    </lineage>
</organism>
<evidence type="ECO:0000313" key="8">
    <source>
        <dbReference type="EMBL" id="MCM1990547.1"/>
    </source>
</evidence>
<evidence type="ECO:0000256" key="3">
    <source>
        <dbReference type="ARBA" id="ARBA00022692"/>
    </source>
</evidence>
<proteinExistence type="predicted"/>
<evidence type="ECO:0000256" key="1">
    <source>
        <dbReference type="ARBA" id="ARBA00004651"/>
    </source>
</evidence>
<evidence type="ECO:0000256" key="2">
    <source>
        <dbReference type="ARBA" id="ARBA00022475"/>
    </source>
</evidence>
<keyword evidence="9" id="KW-1185">Reference proteome</keyword>
<dbReference type="InterPro" id="IPR003740">
    <property type="entry name" value="YitT"/>
</dbReference>